<sequence length="444" mass="49843">MYAAFSNRKMASPPFSSSNRKMLTIFPLTPSQTPRKGPPTVAEIWGQFSASEDSLSHFATPCSICKTPKCRYAFQYRSRKQYMKVVHVADQKGVAKLQPVEKDIPAVSVACQHNPKIITAPAVTKVETTPSSSDRSSVGISPNATLAKVLPSSAEIWSREGALAVWAKDNLQDETQFKLFALYRGHHSIPTHIVDAVMKASNSDTRVFPHFPILPGELRNKIFNYVIEDELKKGRQVRVQYQAKSYNGRNHGVVACVSPPPALLSVCQESRSLVIPHYESLFSNPSQINQTGALQKHTLFNFNSDELFLHSTGVTMLLHNLVSLMNPHECAKVKHLVVPLKEFISDRSGERTYWGPLMAKFCNLESLKLMIGEGYLDKQFIRNKYLRDAKFVMEWYLEKKFPDKSKKAPKVTFQFVNTILAHVLKIDELVFAGEGGFGPLKDGR</sequence>
<proteinExistence type="predicted"/>
<evidence type="ECO:0000313" key="3">
    <source>
        <dbReference type="Proteomes" id="UP000177625"/>
    </source>
</evidence>
<evidence type="ECO:0000313" key="2">
    <source>
        <dbReference type="EMBL" id="CZT43258.1"/>
    </source>
</evidence>
<feature type="domain" description="2EXR" evidence="1">
    <location>
        <begin position="208"/>
        <end position="305"/>
    </location>
</feature>
<reference evidence="3" key="1">
    <citation type="submission" date="2016-03" db="EMBL/GenBank/DDBJ databases">
        <authorList>
            <person name="Guldener U."/>
        </authorList>
    </citation>
    <scope>NUCLEOTIDE SEQUENCE [LARGE SCALE GENOMIC DNA]</scope>
</reference>
<dbReference type="PANTHER" id="PTHR35910:SF6">
    <property type="entry name" value="2EXR DOMAIN-CONTAINING PROTEIN"/>
    <property type="match status" value="1"/>
</dbReference>
<dbReference type="InterPro" id="IPR045518">
    <property type="entry name" value="2EXR"/>
</dbReference>
<organism evidence="2 3">
    <name type="scientific">Rhynchosporium secalis</name>
    <name type="common">Barley scald fungus</name>
    <dbReference type="NCBI Taxonomy" id="38038"/>
    <lineage>
        <taxon>Eukaryota</taxon>
        <taxon>Fungi</taxon>
        <taxon>Dikarya</taxon>
        <taxon>Ascomycota</taxon>
        <taxon>Pezizomycotina</taxon>
        <taxon>Leotiomycetes</taxon>
        <taxon>Helotiales</taxon>
        <taxon>Ploettnerulaceae</taxon>
        <taxon>Rhynchosporium</taxon>
    </lineage>
</organism>
<keyword evidence="3" id="KW-1185">Reference proteome</keyword>
<protein>
    <recommendedName>
        <fullName evidence="1">2EXR domain-containing protein</fullName>
    </recommendedName>
</protein>
<dbReference type="AlphaFoldDB" id="A0A1E1M2E3"/>
<dbReference type="PANTHER" id="PTHR35910">
    <property type="entry name" value="2EXR DOMAIN-CONTAINING PROTEIN"/>
    <property type="match status" value="1"/>
</dbReference>
<evidence type="ECO:0000259" key="1">
    <source>
        <dbReference type="Pfam" id="PF20150"/>
    </source>
</evidence>
<accession>A0A1E1M2E3</accession>
<dbReference type="EMBL" id="FJVC01000118">
    <property type="protein sequence ID" value="CZT43258.1"/>
    <property type="molecule type" value="Genomic_DNA"/>
</dbReference>
<dbReference type="Proteomes" id="UP000177625">
    <property type="component" value="Unassembled WGS sequence"/>
</dbReference>
<dbReference type="Pfam" id="PF20150">
    <property type="entry name" value="2EXR"/>
    <property type="match status" value="1"/>
</dbReference>
<name>A0A1E1M2E3_RHYSE</name>
<gene>
    <name evidence="2" type="ORF">RSE6_03263</name>
</gene>